<feature type="signal peptide" evidence="1">
    <location>
        <begin position="1"/>
        <end position="19"/>
    </location>
</feature>
<evidence type="ECO:0000313" key="3">
    <source>
        <dbReference type="EMBL" id="CAG6486350.1"/>
    </source>
</evidence>
<dbReference type="AlphaFoldDB" id="A0A8D8C3N1"/>
<dbReference type="SUPFAM" id="SSF57184">
    <property type="entry name" value="Growth factor receptor domain"/>
    <property type="match status" value="1"/>
</dbReference>
<feature type="domain" description="EGF-like" evidence="2">
    <location>
        <begin position="158"/>
        <end position="191"/>
    </location>
</feature>
<dbReference type="InterPro" id="IPR000742">
    <property type="entry name" value="EGF"/>
</dbReference>
<accession>A0A8D8C3N1</accession>
<dbReference type="SMART" id="SM00181">
    <property type="entry name" value="EGF"/>
    <property type="match status" value="6"/>
</dbReference>
<dbReference type="EMBL" id="HBUE01103729">
    <property type="protein sequence ID" value="CAG6486350.1"/>
    <property type="molecule type" value="Transcribed_RNA"/>
</dbReference>
<evidence type="ECO:0000256" key="1">
    <source>
        <dbReference type="SAM" id="SignalP"/>
    </source>
</evidence>
<feature type="domain" description="EGF-like" evidence="2">
    <location>
        <begin position="125"/>
        <end position="156"/>
    </location>
</feature>
<feature type="chain" id="PRO_5034359030" evidence="1">
    <location>
        <begin position="20"/>
        <end position="356"/>
    </location>
</feature>
<organism evidence="3">
    <name type="scientific">Culex pipiens</name>
    <name type="common">House mosquito</name>
    <dbReference type="NCBI Taxonomy" id="7175"/>
    <lineage>
        <taxon>Eukaryota</taxon>
        <taxon>Metazoa</taxon>
        <taxon>Ecdysozoa</taxon>
        <taxon>Arthropoda</taxon>
        <taxon>Hexapoda</taxon>
        <taxon>Insecta</taxon>
        <taxon>Pterygota</taxon>
        <taxon>Neoptera</taxon>
        <taxon>Endopterygota</taxon>
        <taxon>Diptera</taxon>
        <taxon>Nematocera</taxon>
        <taxon>Culicoidea</taxon>
        <taxon>Culicidae</taxon>
        <taxon>Culicinae</taxon>
        <taxon>Culicini</taxon>
        <taxon>Culex</taxon>
        <taxon>Culex</taxon>
    </lineage>
</organism>
<reference evidence="3" key="1">
    <citation type="submission" date="2021-05" db="EMBL/GenBank/DDBJ databases">
        <authorList>
            <person name="Alioto T."/>
            <person name="Alioto T."/>
            <person name="Gomez Garrido J."/>
        </authorList>
    </citation>
    <scope>NUCLEOTIDE SEQUENCE</scope>
</reference>
<dbReference type="InterPro" id="IPR009030">
    <property type="entry name" value="Growth_fac_rcpt_cys_sf"/>
</dbReference>
<feature type="domain" description="EGF-like" evidence="2">
    <location>
        <begin position="193"/>
        <end position="226"/>
    </location>
</feature>
<keyword evidence="1" id="KW-0732">Signal</keyword>
<feature type="domain" description="EGF-like" evidence="2">
    <location>
        <begin position="89"/>
        <end position="123"/>
    </location>
</feature>
<dbReference type="PANTHER" id="PTHR24047">
    <property type="entry name" value="FI01909P-RELATED"/>
    <property type="match status" value="1"/>
</dbReference>
<feature type="domain" description="EGF-like" evidence="2">
    <location>
        <begin position="263"/>
        <end position="296"/>
    </location>
</feature>
<name>A0A8D8C3N1_CULPI</name>
<feature type="domain" description="EGF-like" evidence="2">
    <location>
        <begin position="228"/>
        <end position="261"/>
    </location>
</feature>
<evidence type="ECO:0000259" key="2">
    <source>
        <dbReference type="SMART" id="SM00181"/>
    </source>
</evidence>
<dbReference type="PANTHER" id="PTHR24047:SF29">
    <property type="entry name" value="EATER-RELATED"/>
    <property type="match status" value="1"/>
</dbReference>
<sequence>MKYLVEISTLLLVLPLVWGQICWKNVSVPYVKWGHIYVSRYTPCDYKCWFKWHQTMVESGYNTNTCELAFNTESVPECCEGYAKDSRGECKPVCEGGCVNGSCNGPNLCDCNQGFQLQGNRCVPVCESDCIFGVCSGQGECTCHPGYMKITDTECVPVCEVPCENGRCIAPNTCECKRGFEQSPESDYLCLPSCDPEIADCGNGTCVEPNRCLCEDGFLFRGNRCIPQCDPTCVNGDCTNPNTCTCREGFSRSLVESNVCEPVCESGCQNGVCVAPNTCQCTLGYNTTSTDPNSCEPSCDPTFMDISDGTCIAPNVLRCNEGFILEHSTQANLMKCRSSNVVLDPVTPTNLLSTVF</sequence>
<dbReference type="Gene3D" id="2.10.25.10">
    <property type="entry name" value="Laminin"/>
    <property type="match status" value="7"/>
</dbReference>
<proteinExistence type="predicted"/>
<dbReference type="InterPro" id="IPR053255">
    <property type="entry name" value="EGF-like_domain"/>
</dbReference>
<dbReference type="Pfam" id="PF02363">
    <property type="entry name" value="C_tripleX"/>
    <property type="match status" value="6"/>
</dbReference>
<protein>
    <submittedName>
        <fullName evidence="3">von Willebrand factor D and EGF domain-containing protein</fullName>
    </submittedName>
</protein>
<dbReference type="InterPro" id="IPR003341">
    <property type="entry name" value="Cys_rich_tripleX"/>
</dbReference>